<feature type="region of interest" description="Disordered" evidence="1">
    <location>
        <begin position="571"/>
        <end position="724"/>
    </location>
</feature>
<evidence type="ECO:0000313" key="3">
    <source>
        <dbReference type="Proteomes" id="UP000747110"/>
    </source>
</evidence>
<keyword evidence="3" id="KW-1185">Reference proteome</keyword>
<evidence type="ECO:0000313" key="2">
    <source>
        <dbReference type="EMBL" id="GIL89400.1"/>
    </source>
</evidence>
<feature type="compositionally biased region" description="Basic and acidic residues" evidence="1">
    <location>
        <begin position="345"/>
        <end position="356"/>
    </location>
</feature>
<dbReference type="AlphaFoldDB" id="A0A8J4D0U0"/>
<evidence type="ECO:0000256" key="1">
    <source>
        <dbReference type="SAM" id="MobiDB-lite"/>
    </source>
</evidence>
<gene>
    <name evidence="2" type="ORF">Vretifemale_17218</name>
</gene>
<proteinExistence type="predicted"/>
<feature type="compositionally biased region" description="Basic and acidic residues" evidence="1">
    <location>
        <begin position="198"/>
        <end position="209"/>
    </location>
</feature>
<sequence>MIAANMPEMLTLLHQHNAVLQGLLSAQENAAVAAATAHAAMERRFSQVLLLGEGRRRLGGGSVDATAQTSPRLTLLPSAPSPTARGVPAASGLGLTVSVAPEPRALFQALPEDGGIADDSGVAVGAGMGIGDGTVAGVGIVSVGGGGIHGGRPRRRSVGTHLQLTTTTTTVYEEEEEQQQEYDNKEEVVGDQGQKQGSEGHADRRRLDSTCRTPASKGNGPGTALRVRSVVRVQQTHTQHHCSVVEHELFPVAPEQEEYGGEALKCGDLRGPPPSSQSPLSVQQQRRGLQPIRNGDAQPAYKEGATGCREQPSSPQRQPPQGHLREGCKQAHLIWQPQQQLQTETRQRQKEQEKQQNQRPVQQKGHRAEEGRMADIVMRAVDIQTDAKKDTQGRVGVLGASSGAAGAGGRTAAKKGDVLPASLPLTELLPSAAVTVMAAQQNRCRGGAEGNRIGKPFAVAPKPLPKTAAVAEAVANAAAPMADWDEEVLPLALRREKRGCRKPEGGGTDASVSITVHGTGAAVIAKEPGAVIRRSARQRAKLGDGVHSGPLDATAIVDGITNVAADAKNLAVKSKAPTKPAQQPTQWKRKADPTEPNMLNSEHPQLLSAAEQPAKRAGCGSKKPQLNHQNTIEPQKEPQPGINLSPQSRSSGGALKKGSREGASKVFTRSGGRRREPTEGAHGNGGGDNGVVAAKIAAAAAPTNDNGMDRIHETTTGAGRSVKGKKAAKAAPALPHPKATATGPILCGGNDGNNNAVAVKKLCRRVVPATGTSVAKGAAGHSRPGTRAQNTNMASNAFAILTVVSECTDNPGSSGFGLTSQSPTPASTANATADGWNQRDVDAPGSSNGQALPKSLPGSLAGRAHGNVSGNREDDEEADEFARLVAARMLRHRQKRMKLMLASTQGAAVHS</sequence>
<feature type="region of interest" description="Disordered" evidence="1">
    <location>
        <begin position="813"/>
        <end position="877"/>
    </location>
</feature>
<dbReference type="OrthoDB" id="10668208at2759"/>
<dbReference type="Proteomes" id="UP000747110">
    <property type="component" value="Unassembled WGS sequence"/>
</dbReference>
<feature type="region of interest" description="Disordered" evidence="1">
    <location>
        <begin position="263"/>
        <end position="373"/>
    </location>
</feature>
<dbReference type="EMBL" id="BNCP01000050">
    <property type="protein sequence ID" value="GIL89400.1"/>
    <property type="molecule type" value="Genomic_DNA"/>
</dbReference>
<name>A0A8J4D0U0_9CHLO</name>
<feature type="compositionally biased region" description="Low complexity" evidence="1">
    <location>
        <begin position="819"/>
        <end position="833"/>
    </location>
</feature>
<feature type="compositionally biased region" description="Low complexity" evidence="1">
    <location>
        <begin position="311"/>
        <end position="321"/>
    </location>
</feature>
<reference evidence="2" key="1">
    <citation type="journal article" date="2021" name="Proc. Natl. Acad. Sci. U.S.A.">
        <title>Three genomes in the algal genus Volvox reveal the fate of a haploid sex-determining region after a transition to homothallism.</title>
        <authorList>
            <person name="Yamamoto K."/>
            <person name="Hamaji T."/>
            <person name="Kawai-Toyooka H."/>
            <person name="Matsuzaki R."/>
            <person name="Takahashi F."/>
            <person name="Nishimura Y."/>
            <person name="Kawachi M."/>
            <person name="Noguchi H."/>
            <person name="Minakuchi Y."/>
            <person name="Umen J.G."/>
            <person name="Toyoda A."/>
            <person name="Nozaki H."/>
        </authorList>
    </citation>
    <scope>NUCLEOTIDE SEQUENCE</scope>
    <source>
        <strain evidence="2">NIES-3786</strain>
    </source>
</reference>
<feature type="region of interest" description="Disordered" evidence="1">
    <location>
        <begin position="167"/>
        <end position="226"/>
    </location>
</feature>
<organism evidence="2 3">
    <name type="scientific">Volvox reticuliferus</name>
    <dbReference type="NCBI Taxonomy" id="1737510"/>
    <lineage>
        <taxon>Eukaryota</taxon>
        <taxon>Viridiplantae</taxon>
        <taxon>Chlorophyta</taxon>
        <taxon>core chlorophytes</taxon>
        <taxon>Chlorophyceae</taxon>
        <taxon>CS clade</taxon>
        <taxon>Chlamydomonadales</taxon>
        <taxon>Volvocaceae</taxon>
        <taxon>Volvox</taxon>
    </lineage>
</organism>
<accession>A0A8J4D0U0</accession>
<comment type="caution">
    <text evidence="2">The sequence shown here is derived from an EMBL/GenBank/DDBJ whole genome shotgun (WGS) entry which is preliminary data.</text>
</comment>
<feature type="compositionally biased region" description="Polar residues" evidence="1">
    <location>
        <begin position="624"/>
        <end position="633"/>
    </location>
</feature>
<feature type="compositionally biased region" description="Polar residues" evidence="1">
    <location>
        <begin position="642"/>
        <end position="651"/>
    </location>
</feature>
<feature type="compositionally biased region" description="Low complexity" evidence="1">
    <location>
        <begin position="690"/>
        <end position="701"/>
    </location>
</feature>
<protein>
    <submittedName>
        <fullName evidence="2">Uncharacterized protein</fullName>
    </submittedName>
</protein>